<gene>
    <name evidence="4" type="ORF">RGC78_10575</name>
</gene>
<protein>
    <submittedName>
        <fullName evidence="4">TetR/AcrR family transcriptional regulator</fullName>
    </submittedName>
</protein>
<dbReference type="Proteomes" id="UP001256646">
    <property type="component" value="Unassembled WGS sequence"/>
</dbReference>
<dbReference type="PANTHER" id="PTHR43479:SF11">
    <property type="entry name" value="ACREF_ENVCD OPERON REPRESSOR-RELATED"/>
    <property type="match status" value="1"/>
</dbReference>
<dbReference type="RefSeq" id="WP_309556609.1">
    <property type="nucleotide sequence ID" value="NZ_JAVJAN010000026.1"/>
</dbReference>
<dbReference type="PRINTS" id="PR00455">
    <property type="entry name" value="HTHTETR"/>
</dbReference>
<evidence type="ECO:0000256" key="2">
    <source>
        <dbReference type="PROSITE-ProRule" id="PRU00335"/>
    </source>
</evidence>
<dbReference type="InterPro" id="IPR009057">
    <property type="entry name" value="Homeodomain-like_sf"/>
</dbReference>
<evidence type="ECO:0000259" key="3">
    <source>
        <dbReference type="PROSITE" id="PS50977"/>
    </source>
</evidence>
<evidence type="ECO:0000256" key="1">
    <source>
        <dbReference type="ARBA" id="ARBA00023125"/>
    </source>
</evidence>
<dbReference type="InterPro" id="IPR050624">
    <property type="entry name" value="HTH-type_Tx_Regulator"/>
</dbReference>
<proteinExistence type="predicted"/>
<comment type="caution">
    <text evidence="4">The sequence shown here is derived from an EMBL/GenBank/DDBJ whole genome shotgun (WGS) entry which is preliminary data.</text>
</comment>
<dbReference type="PROSITE" id="PS50977">
    <property type="entry name" value="HTH_TETR_2"/>
    <property type="match status" value="1"/>
</dbReference>
<dbReference type="EMBL" id="JAVJAN010000026">
    <property type="protein sequence ID" value="MDR5587911.1"/>
    <property type="molecule type" value="Genomic_DNA"/>
</dbReference>
<feature type="domain" description="HTH tetR-type" evidence="3">
    <location>
        <begin position="6"/>
        <end position="66"/>
    </location>
</feature>
<sequence length="193" mass="22906">MQILKEEVKNNITYEAKKLFSEYGFEKTSMNMIAKEANVSKSNVYNYFATKEEIFYYITDAMANDLINMTEFFVNHKFYEKFGSNEFIEMMVQKLFKISSEHREELLLIMDCSKGTKYEDIKSKIINMLERHFAEGFSENIAKECFIAHVIAFNLIEGILEILRNKKDNREIYDNFNKLIKYHIKGSEMLINK</sequence>
<evidence type="ECO:0000313" key="4">
    <source>
        <dbReference type="EMBL" id="MDR5587911.1"/>
    </source>
</evidence>
<dbReference type="Gene3D" id="1.10.357.10">
    <property type="entry name" value="Tetracycline Repressor, domain 2"/>
    <property type="match status" value="1"/>
</dbReference>
<dbReference type="SUPFAM" id="SSF46689">
    <property type="entry name" value="Homeodomain-like"/>
    <property type="match status" value="1"/>
</dbReference>
<feature type="DNA-binding region" description="H-T-H motif" evidence="2">
    <location>
        <begin position="29"/>
        <end position="48"/>
    </location>
</feature>
<dbReference type="InterPro" id="IPR001647">
    <property type="entry name" value="HTH_TetR"/>
</dbReference>
<accession>A0ABU1EHP3</accession>
<organism evidence="4 5">
    <name type="scientific">Clostridium aquiflavi</name>
    <dbReference type="NCBI Taxonomy" id="3073603"/>
    <lineage>
        <taxon>Bacteria</taxon>
        <taxon>Bacillati</taxon>
        <taxon>Bacillota</taxon>
        <taxon>Clostridia</taxon>
        <taxon>Eubacteriales</taxon>
        <taxon>Clostridiaceae</taxon>
        <taxon>Clostridium</taxon>
    </lineage>
</organism>
<dbReference type="Pfam" id="PF00440">
    <property type="entry name" value="TetR_N"/>
    <property type="match status" value="1"/>
</dbReference>
<keyword evidence="1 2" id="KW-0238">DNA-binding</keyword>
<reference evidence="4 5" key="1">
    <citation type="submission" date="2023-09" db="EMBL/GenBank/DDBJ databases">
        <authorList>
            <person name="Zhai L."/>
        </authorList>
    </citation>
    <scope>NUCLEOTIDE SEQUENCE [LARGE SCALE GENOMIC DNA]</scope>
    <source>
        <strain evidence="4 5">5 N-1</strain>
    </source>
</reference>
<name>A0ABU1EHP3_9CLOT</name>
<evidence type="ECO:0000313" key="5">
    <source>
        <dbReference type="Proteomes" id="UP001256646"/>
    </source>
</evidence>
<dbReference type="PANTHER" id="PTHR43479">
    <property type="entry name" value="ACREF/ENVCD OPERON REPRESSOR-RELATED"/>
    <property type="match status" value="1"/>
</dbReference>
<keyword evidence="5" id="KW-1185">Reference proteome</keyword>